<dbReference type="RefSeq" id="WP_232571809.1">
    <property type="nucleotide sequence ID" value="NZ_CP089466.1"/>
</dbReference>
<dbReference type="Pfam" id="PF08540">
    <property type="entry name" value="HMG_CoA_synt_C"/>
    <property type="match status" value="1"/>
</dbReference>
<dbReference type="Pfam" id="PF01154">
    <property type="entry name" value="HMG_CoA_synt_N"/>
    <property type="match status" value="1"/>
</dbReference>
<keyword evidence="4 7" id="KW-0012">Acyltransferase</keyword>
<dbReference type="PANTHER" id="PTHR43323">
    <property type="entry name" value="3-HYDROXY-3-METHYLGLUTARYL COENZYME A SYNTHASE"/>
    <property type="match status" value="1"/>
</dbReference>
<reference evidence="7 8" key="1">
    <citation type="journal article" date="2019" name="Int. J. Syst. Evol. Microbiol.">
        <title>The Global Catalogue of Microorganisms (GCM) 10K type strain sequencing project: providing services to taxonomists for standard genome sequencing and annotation.</title>
        <authorList>
            <consortium name="The Broad Institute Genomics Platform"/>
            <consortium name="The Broad Institute Genome Sequencing Center for Infectious Disease"/>
            <person name="Wu L."/>
            <person name="Ma J."/>
        </authorList>
    </citation>
    <scope>NUCLEOTIDE SEQUENCE [LARGE SCALE GENOMIC DNA]</scope>
    <source>
        <strain evidence="7 8">CGMCC 1.12562</strain>
    </source>
</reference>
<dbReference type="AlphaFoldDB" id="A0ABD5ND46"/>
<gene>
    <name evidence="7" type="primary">hmgB</name>
    <name evidence="7" type="ORF">ACFOKC_04895</name>
</gene>
<dbReference type="CDD" id="cd00827">
    <property type="entry name" value="init_cond_enzymes"/>
    <property type="match status" value="1"/>
</dbReference>
<comment type="caution">
    <text evidence="7">The sequence shown here is derived from an EMBL/GenBank/DDBJ whole genome shotgun (WGS) entry which is preliminary data.</text>
</comment>
<dbReference type="GO" id="GO:0008299">
    <property type="term" value="P:isoprenoid biosynthetic process"/>
    <property type="evidence" value="ECO:0007669"/>
    <property type="project" value="UniProtKB-KW"/>
</dbReference>
<organism evidence="7 8">
    <name type="scientific">Halobacterium litoreum</name>
    <dbReference type="NCBI Taxonomy" id="2039234"/>
    <lineage>
        <taxon>Archaea</taxon>
        <taxon>Methanobacteriati</taxon>
        <taxon>Methanobacteriota</taxon>
        <taxon>Stenosarchaea group</taxon>
        <taxon>Halobacteria</taxon>
        <taxon>Halobacteriales</taxon>
        <taxon>Halobacteriaceae</taxon>
        <taxon>Halobacterium</taxon>
    </lineage>
</organism>
<protein>
    <submittedName>
        <fullName evidence="7">Hydroxymethylglutaryl-CoA synthase</fullName>
        <ecNumber evidence="7">2.3.3.10</ecNumber>
    </submittedName>
</protein>
<dbReference type="InterPro" id="IPR053544">
    <property type="entry name" value="HMG-CoA_Synthase-like"/>
</dbReference>
<keyword evidence="8" id="KW-1185">Reference proteome</keyword>
<feature type="domain" description="Hydroxymethylglutaryl-coenzyme A synthase N-terminal" evidence="5">
    <location>
        <begin position="3"/>
        <end position="175"/>
    </location>
</feature>
<dbReference type="PANTHER" id="PTHR43323:SF2">
    <property type="entry name" value="HYDROXYMETHYLGLUTARYL-COA SYNTHASE"/>
    <property type="match status" value="1"/>
</dbReference>
<dbReference type="GO" id="GO:0004421">
    <property type="term" value="F:hydroxymethylglutaryl-CoA synthase activity"/>
    <property type="evidence" value="ECO:0007669"/>
    <property type="project" value="UniProtKB-EC"/>
</dbReference>
<proteinExistence type="inferred from homology"/>
<evidence type="ECO:0000256" key="1">
    <source>
        <dbReference type="ARBA" id="ARBA00007061"/>
    </source>
</evidence>
<dbReference type="SUPFAM" id="SSF53901">
    <property type="entry name" value="Thiolase-like"/>
    <property type="match status" value="2"/>
</dbReference>
<dbReference type="InterPro" id="IPR016039">
    <property type="entry name" value="Thiolase-like"/>
</dbReference>
<dbReference type="Proteomes" id="UP001595660">
    <property type="component" value="Unassembled WGS sequence"/>
</dbReference>
<evidence type="ECO:0000259" key="6">
    <source>
        <dbReference type="Pfam" id="PF08540"/>
    </source>
</evidence>
<evidence type="ECO:0000256" key="2">
    <source>
        <dbReference type="ARBA" id="ARBA00022679"/>
    </source>
</evidence>
<feature type="domain" description="Hydroxymethylglutaryl-coenzyme A synthase C-terminal" evidence="6">
    <location>
        <begin position="195"/>
        <end position="420"/>
    </location>
</feature>
<dbReference type="NCBIfam" id="NF041302">
    <property type="entry name" value="HMG_CoAsyn_Halo"/>
    <property type="match status" value="1"/>
</dbReference>
<evidence type="ECO:0000256" key="3">
    <source>
        <dbReference type="ARBA" id="ARBA00023229"/>
    </source>
</evidence>
<dbReference type="InterPro" id="IPR013528">
    <property type="entry name" value="HMG_CoA_synth_N"/>
</dbReference>
<evidence type="ECO:0000256" key="4">
    <source>
        <dbReference type="ARBA" id="ARBA00023315"/>
    </source>
</evidence>
<dbReference type="InterPro" id="IPR013746">
    <property type="entry name" value="HMG_CoA_synt_C_dom"/>
</dbReference>
<accession>A0ABD5ND46</accession>
<dbReference type="EMBL" id="JBHRWN010000002">
    <property type="protein sequence ID" value="MFC3477057.1"/>
    <property type="molecule type" value="Genomic_DNA"/>
</dbReference>
<evidence type="ECO:0000313" key="8">
    <source>
        <dbReference type="Proteomes" id="UP001595660"/>
    </source>
</evidence>
<dbReference type="GeneID" id="69117021"/>
<sequence>MTAVGIDAMEVWTGKLKLDLAETFAPQKGDDPGKYTKGLGLHASSFPDAYEDIVTMGANAAHRLMDRKGLEPEDIGRIDVATESAFDNSKPVSTYIAGCLEQVYDGDFHHANKGERKFACIAGTQSLDDAVNWILAGRNRGRGALVVATDTALYARDDAGEATQGAGAVAMYITEDPDLVELSTEQGYGSADETDFLKPNQQFPSVDGKRSIQVYLARMREALEDFESVSGKSHPDDYEYIPFHTPYPGMVRKAAVLGYRHMIRDTEIEAELADQIGTQPRREDFDSAEAFEQAIRDYMDELKNTEAYREWYADTIEPTLDISSHVGNWYTGSVHIARMSALRHAVENDVDLAGKRMLVASYGSGAQAEIHAETVQPGFEEEVLASNIDEQIDARYDLSWSEYEQVHDRHNHEKSVELEPFTQPDSEFVFDGWGPMNERKYTYVE</sequence>
<name>A0ABD5ND46_9EURY</name>
<evidence type="ECO:0000313" key="7">
    <source>
        <dbReference type="EMBL" id="MFC3477057.1"/>
    </source>
</evidence>
<dbReference type="Gene3D" id="3.40.47.10">
    <property type="match status" value="1"/>
</dbReference>
<keyword evidence="2 7" id="KW-0808">Transferase</keyword>
<keyword evidence="3" id="KW-0414">Isoprene biosynthesis</keyword>
<evidence type="ECO:0000259" key="5">
    <source>
        <dbReference type="Pfam" id="PF01154"/>
    </source>
</evidence>
<comment type="similarity">
    <text evidence="1">Belongs to the thiolase-like superfamily. HMG-CoA synthase family.</text>
</comment>
<dbReference type="EC" id="2.3.3.10" evidence="7"/>